<feature type="domain" description="RepB-like DNA primase" evidence="1">
    <location>
        <begin position="122"/>
        <end position="206"/>
    </location>
</feature>
<sequence>MSDTLNTAVNGGDSRPVPAFDLLAAKQFLQLLDPTATQFCFQTFDDLESRKATHLVATIPRSFDDAYQQLCDLNRQGAGVFVTINATNGKSRKATDVIAVRAMFADFDPPKTAAAPASYPLQPHWQVESSPGKRHAYWSVADCPLDQFKPLQQTIIQALGSDPAPCDLPRVMRLPGFFHMKNPTTPHLVRIVETNTLAPYSLADIAGAFAPQLPNSKNAVAPPANSANLRISTANGCIESESEKLAVANLSASLRISTANSPESQGQADYLVELLAGENVHHAALKVIGRMVATGMLDADIRAAFAVLSQRVAEQRGADRASALMGTELERMIQGARVKGYAPAKVAKPNESQGSQPEPLRAPLSVPEPYPVVELGGILGAAATALHETVKAPLALCAQSVLAAASFAAQAHFDAEMPWGEIKPLSLALLTIGVSGERKSAIDDLVLGAAKAQERDEMGGFEESQVTFEAALSAWKSASEVAKKRAGAKDKGSVEDFIAAGDEVGPPPKPPILPLRFVSDPTVEGLFKLLALGQPSVALFSDEGGLLIGGFALNSDNATKTLARWCKLWDGSPFDRVRAGDGSGILYGRRMALHQLAQPEVMTTLLNDRVANGQGFLARCLVAWPESTIGHRHIESYEKGGDRPELKRLFGVFKRLLETPPRTKDQHGQILDPLPLQLTSEAIEIAVAANNQFEALMAPGQPLCELRDRTSKALDNAVRIAGILTVIDWGLEAREIAAPYLEQGLNLVQWYLAEALRIRASAIVPESVSDAEALLAWLKSKDVKRFRSDRVLRTGPAPLRDKARMKVAIGELVCNGYLVENDAGTWVDGVKARVSWTVTAEAFNVL</sequence>
<dbReference type="Pfam" id="PF16793">
    <property type="entry name" value="RepB_primase"/>
    <property type="match status" value="1"/>
</dbReference>
<accession>A0A2S7XMT6</accession>
<dbReference type="Proteomes" id="UP000239936">
    <property type="component" value="Unassembled WGS sequence"/>
</dbReference>
<organism evidence="2 3">
    <name type="scientific">Chromatium okenii</name>
    <dbReference type="NCBI Taxonomy" id="61644"/>
    <lineage>
        <taxon>Bacteria</taxon>
        <taxon>Pseudomonadati</taxon>
        <taxon>Pseudomonadota</taxon>
        <taxon>Gammaproteobacteria</taxon>
        <taxon>Chromatiales</taxon>
        <taxon>Chromatiaceae</taxon>
        <taxon>Chromatium</taxon>
    </lineage>
</organism>
<gene>
    <name evidence="2" type="ORF">CXB77_18910</name>
</gene>
<dbReference type="OrthoDB" id="9067983at2"/>
<dbReference type="AlphaFoldDB" id="A0A2S7XMT6"/>
<keyword evidence="3" id="KW-1185">Reference proteome</keyword>
<dbReference type="InterPro" id="IPR039459">
    <property type="entry name" value="RepB-like_DNA_primase_dom"/>
</dbReference>
<dbReference type="InterPro" id="IPR025048">
    <property type="entry name" value="DUF3987"/>
</dbReference>
<evidence type="ECO:0000313" key="3">
    <source>
        <dbReference type="Proteomes" id="UP000239936"/>
    </source>
</evidence>
<comment type="caution">
    <text evidence="2">The sequence shown here is derived from an EMBL/GenBank/DDBJ whole genome shotgun (WGS) entry which is preliminary data.</text>
</comment>
<dbReference type="Gene3D" id="3.30.70.1790">
    <property type="entry name" value="RepB DNA-primase, N-terminal domain"/>
    <property type="match status" value="1"/>
</dbReference>
<reference evidence="2 3" key="1">
    <citation type="submission" date="2018-01" db="EMBL/GenBank/DDBJ databases">
        <title>The complete genome sequence of Chromatium okenii LaCa, a purple sulfur bacterium with a turbulent life.</title>
        <authorList>
            <person name="Luedin S.M."/>
            <person name="Liechti N."/>
            <person name="Storelli N."/>
            <person name="Danza F."/>
            <person name="Wittwer M."/>
            <person name="Pothier J.F."/>
            <person name="Tonolla M.A."/>
        </authorList>
    </citation>
    <scope>NUCLEOTIDE SEQUENCE [LARGE SCALE GENOMIC DNA]</scope>
    <source>
        <strain evidence="2 3">LaCa</strain>
    </source>
</reference>
<proteinExistence type="predicted"/>
<dbReference type="RefSeq" id="WP_105075086.1">
    <property type="nucleotide sequence ID" value="NZ_JAFLKP010000048.1"/>
</dbReference>
<evidence type="ECO:0000259" key="1">
    <source>
        <dbReference type="Pfam" id="PF16793"/>
    </source>
</evidence>
<protein>
    <recommendedName>
        <fullName evidence="1">RepB-like DNA primase domain-containing protein</fullName>
    </recommendedName>
</protein>
<dbReference type="Pfam" id="PF13148">
    <property type="entry name" value="DUF3987"/>
    <property type="match status" value="1"/>
</dbReference>
<name>A0A2S7XMT6_9GAMM</name>
<dbReference type="EMBL" id="PPGH01000045">
    <property type="protein sequence ID" value="PQJ94701.1"/>
    <property type="molecule type" value="Genomic_DNA"/>
</dbReference>
<evidence type="ECO:0000313" key="2">
    <source>
        <dbReference type="EMBL" id="PQJ94701.1"/>
    </source>
</evidence>